<sequence length="150" mass="16687">MWEMNGSKSTTFSTGAVYKAIKHHNPLPKPPLLRMCLLFASLAQHWKSIRTNHLLIMGPNSHRSSSSIRAVTCKAPPSLRVAEHYLLHLNEMLGCIGKRIVHRIPSPTLSAPTSERAPRDFPPTYSNCGIGDPLDGDLHRSSFLPTWKAL</sequence>
<accession>A0ABQ8ENA6</accession>
<dbReference type="Proteomes" id="UP000824890">
    <property type="component" value="Unassembled WGS sequence"/>
</dbReference>
<protein>
    <submittedName>
        <fullName evidence="1">Uncharacterized protein</fullName>
    </submittedName>
</protein>
<keyword evidence="2" id="KW-1185">Reference proteome</keyword>
<comment type="caution">
    <text evidence="1">The sequence shown here is derived from an EMBL/GenBank/DDBJ whole genome shotgun (WGS) entry which is preliminary data.</text>
</comment>
<reference evidence="1 2" key="1">
    <citation type="submission" date="2021-05" db="EMBL/GenBank/DDBJ databases">
        <title>Genome Assembly of Synthetic Allotetraploid Brassica napus Reveals Homoeologous Exchanges between Subgenomes.</title>
        <authorList>
            <person name="Davis J.T."/>
        </authorList>
    </citation>
    <scope>NUCLEOTIDE SEQUENCE [LARGE SCALE GENOMIC DNA]</scope>
    <source>
        <strain evidence="2">cv. Da-Ae</strain>
        <tissue evidence="1">Seedling</tissue>
    </source>
</reference>
<evidence type="ECO:0000313" key="2">
    <source>
        <dbReference type="Proteomes" id="UP000824890"/>
    </source>
</evidence>
<dbReference type="EMBL" id="JAGKQM010000001">
    <property type="protein sequence ID" value="KAH0942978.1"/>
    <property type="molecule type" value="Genomic_DNA"/>
</dbReference>
<gene>
    <name evidence="1" type="ORF">HID58_002615</name>
</gene>
<name>A0ABQ8ENA6_BRANA</name>
<evidence type="ECO:0000313" key="1">
    <source>
        <dbReference type="EMBL" id="KAH0942978.1"/>
    </source>
</evidence>
<proteinExistence type="predicted"/>
<organism evidence="1 2">
    <name type="scientific">Brassica napus</name>
    <name type="common">Rape</name>
    <dbReference type="NCBI Taxonomy" id="3708"/>
    <lineage>
        <taxon>Eukaryota</taxon>
        <taxon>Viridiplantae</taxon>
        <taxon>Streptophyta</taxon>
        <taxon>Embryophyta</taxon>
        <taxon>Tracheophyta</taxon>
        <taxon>Spermatophyta</taxon>
        <taxon>Magnoliopsida</taxon>
        <taxon>eudicotyledons</taxon>
        <taxon>Gunneridae</taxon>
        <taxon>Pentapetalae</taxon>
        <taxon>rosids</taxon>
        <taxon>malvids</taxon>
        <taxon>Brassicales</taxon>
        <taxon>Brassicaceae</taxon>
        <taxon>Brassiceae</taxon>
        <taxon>Brassica</taxon>
    </lineage>
</organism>